<dbReference type="GO" id="GO:0005524">
    <property type="term" value="F:ATP binding"/>
    <property type="evidence" value="ECO:0007669"/>
    <property type="project" value="UniProtKB-KW"/>
</dbReference>
<keyword evidence="6" id="KW-1185">Reference proteome</keyword>
<evidence type="ECO:0000256" key="1">
    <source>
        <dbReference type="ARBA" id="ARBA00022741"/>
    </source>
</evidence>
<dbReference type="InterPro" id="IPR029000">
    <property type="entry name" value="Cyclophilin-like_dom_sf"/>
</dbReference>
<keyword evidence="1" id="KW-0547">Nucleotide-binding</keyword>
<dbReference type="Gene3D" id="2.40.100.10">
    <property type="entry name" value="Cyclophilin-like"/>
    <property type="match status" value="1"/>
</dbReference>
<dbReference type="GO" id="GO:0016787">
    <property type="term" value="F:hydrolase activity"/>
    <property type="evidence" value="ECO:0007669"/>
    <property type="project" value="UniProtKB-KW"/>
</dbReference>
<evidence type="ECO:0000256" key="2">
    <source>
        <dbReference type="ARBA" id="ARBA00022801"/>
    </source>
</evidence>
<name>A0A0F4PXS1_9GAMM</name>
<comment type="caution">
    <text evidence="5">The sequence shown here is derived from an EMBL/GenBank/DDBJ whole genome shotgun (WGS) entry which is preliminary data.</text>
</comment>
<dbReference type="GeneID" id="58228786"/>
<dbReference type="InterPro" id="IPR003833">
    <property type="entry name" value="CT_C_D"/>
</dbReference>
<dbReference type="SUPFAM" id="SSF50891">
    <property type="entry name" value="Cyclophilin-like"/>
    <property type="match status" value="1"/>
</dbReference>
<keyword evidence="2" id="KW-0378">Hydrolase</keyword>
<protein>
    <recommendedName>
        <fullName evidence="4">Carboxyltransferase domain-containing protein</fullName>
    </recommendedName>
</protein>
<dbReference type="EMBL" id="JXXZ01000007">
    <property type="protein sequence ID" value="KJY99904.1"/>
    <property type="molecule type" value="Genomic_DNA"/>
</dbReference>
<feature type="domain" description="Carboxyltransferase" evidence="4">
    <location>
        <begin position="8"/>
        <end position="208"/>
    </location>
</feature>
<evidence type="ECO:0000313" key="6">
    <source>
        <dbReference type="Proteomes" id="UP000033664"/>
    </source>
</evidence>
<accession>A0A0F4PXS1</accession>
<evidence type="ECO:0000259" key="4">
    <source>
        <dbReference type="SMART" id="SM00796"/>
    </source>
</evidence>
<dbReference type="PANTHER" id="PTHR34698:SF2">
    <property type="entry name" value="5-OXOPROLINASE SUBUNIT B"/>
    <property type="match status" value="1"/>
</dbReference>
<dbReference type="SMART" id="SM00796">
    <property type="entry name" value="AHS1"/>
    <property type="match status" value="1"/>
</dbReference>
<dbReference type="OrthoDB" id="9778567at2"/>
<dbReference type="RefSeq" id="WP_052698153.1">
    <property type="nucleotide sequence ID" value="NZ_JXXY01000004.1"/>
</dbReference>
<dbReference type="InterPro" id="IPR010016">
    <property type="entry name" value="PxpB"/>
</dbReference>
<evidence type="ECO:0000256" key="3">
    <source>
        <dbReference type="ARBA" id="ARBA00022840"/>
    </source>
</evidence>
<dbReference type="Pfam" id="PF02682">
    <property type="entry name" value="CT_C_D"/>
    <property type="match status" value="1"/>
</dbReference>
<dbReference type="NCBIfam" id="TIGR00370">
    <property type="entry name" value="5-oxoprolinase subunit PxpB"/>
    <property type="match status" value="1"/>
</dbReference>
<dbReference type="AlphaFoldDB" id="A0A0F4PXS1"/>
<dbReference type="PANTHER" id="PTHR34698">
    <property type="entry name" value="5-OXOPROLINASE SUBUNIT B"/>
    <property type="match status" value="1"/>
</dbReference>
<proteinExistence type="predicted"/>
<dbReference type="PATRIC" id="fig|151081.8.peg.1028"/>
<dbReference type="eggNOG" id="COG2049">
    <property type="taxonomic scope" value="Bacteria"/>
</dbReference>
<evidence type="ECO:0000313" key="5">
    <source>
        <dbReference type="EMBL" id="KJY99904.1"/>
    </source>
</evidence>
<reference evidence="5 6" key="1">
    <citation type="journal article" date="2015" name="BMC Genomics">
        <title>Genome mining reveals unlocked bioactive potential of marine Gram-negative bacteria.</title>
        <authorList>
            <person name="Machado H."/>
            <person name="Sonnenschein E.C."/>
            <person name="Melchiorsen J."/>
            <person name="Gram L."/>
        </authorList>
    </citation>
    <scope>NUCLEOTIDE SEQUENCE [LARGE SCALE GENOMIC DNA]</scope>
    <source>
        <strain evidence="5 6">S3137</strain>
    </source>
</reference>
<dbReference type="Proteomes" id="UP000033664">
    <property type="component" value="Unassembled WGS sequence"/>
</dbReference>
<organism evidence="5 6">
    <name type="scientific">Pseudoalteromonas ruthenica</name>
    <dbReference type="NCBI Taxonomy" id="151081"/>
    <lineage>
        <taxon>Bacteria</taxon>
        <taxon>Pseudomonadati</taxon>
        <taxon>Pseudomonadota</taxon>
        <taxon>Gammaproteobacteria</taxon>
        <taxon>Alteromonadales</taxon>
        <taxon>Pseudoalteromonadaceae</taxon>
        <taxon>Pseudoalteromonas</taxon>
    </lineage>
</organism>
<gene>
    <name evidence="5" type="ORF">TW72_09815</name>
</gene>
<sequence>MATARPDPRFYHIDTHTLVLDCSAIDSIEHQHKQRMVNHLANTYINQGGCIDVVSAHQCLTLYCAQGTDIVQLQQQLLTAWHQLDETTLSHTHHDIPMHYGGEYGIDLEAVAEASKMSVKEVIELHSSALYEVDFLGFQPGFAYISGLPKALHLPRLDTPRTEVKKGTVAIAHDKTAIYPAQSPGGWNLIGYTDLCLFDKHNTPPALFAPGDTIRFVEVDHD</sequence>
<keyword evidence="3" id="KW-0067">ATP-binding</keyword>